<protein>
    <recommendedName>
        <fullName evidence="3">Pentatricopeptide repeat-containing protein</fullName>
    </recommendedName>
</protein>
<dbReference type="PANTHER" id="PTHR46669">
    <property type="entry name" value="LEUCINE-RICH PPR MOTIF-CONTAINING PROTEIN, MITOCHONDRIAL"/>
    <property type="match status" value="1"/>
</dbReference>
<dbReference type="InterPro" id="IPR033490">
    <property type="entry name" value="LRP130"/>
</dbReference>
<reference evidence="2" key="1">
    <citation type="submission" date="2020-11" db="EMBL/GenBank/DDBJ databases">
        <authorList>
            <person name="Tran Van P."/>
        </authorList>
    </citation>
    <scope>NUCLEOTIDE SEQUENCE</scope>
</reference>
<evidence type="ECO:0000313" key="2">
    <source>
        <dbReference type="EMBL" id="CAD7426756.1"/>
    </source>
</evidence>
<proteinExistence type="predicted"/>
<sequence>MPLSYKLGDKEGTVLSRKGVGGHSLVIIEKTVFDDSRVRQSELEPTAATYSALLQGYATVGDVAGLQETYQKAANAHIALSEKQILEVLKCAVITGHRNLMTHIIKWLPILDMETGTIASNLAIHLVHLGHEEAAFALLDILPTPPTGSKEEAAGIGSFLLREAVVADRPLSTVVKLCDRLMADGRNTLALTKIAHVCLGTERVESSLVVFKAMLERGLKLRPHYFWPIFLTNARLLGEKGVFYTIQHMTDLGVALDFDTLAHYVLPHVSLADPPMLVRKLQGCGMTVGALLTPVLATLLRQGRVGPAGKLFETTAVTTQVIKVSVTGDKVLMLYVSKSCEEGYAEAVKDGGDEALFCLCGQVNSQNTRIRATQHLHAVREAPLHTVKVGDWYSGSKVRIFTPIFFDWTVNTNQYTHMIMGFIGQVDDIELYQGYFYQDINTYQLQELVATEIIISDFFLKEIVYVTCPCTLDNLKEDITLSSLFTLHHEELSPLFYWPAWRTMPRPFSRANEKLTFSPIGQGQASVEGFSHFHLNTCCRDFLMFHHNHIAGSSSFPPRHTLPGLPHFHLDTRCRDFLMFHHNHIAGSSSFPPRHTLPRPPHVPSQSRCGVFLISYLDTRCQVFLHFHLDTRCRDFLMFHHNHIAGSSSFPPRHMLPGLPHFLPRHTLPGLPHFHLDTRCRDLLMPHRDHIAGSSSFSTSTHVAGTSSCPTVTHIFGTSSCPIATHVVGTFPSNLFPTPTNTIHENGGMFKGSLESDRLLKPLVSSYHLTKDVPSIISMLKLMATSQRNDWPGQFLLEVLTSKKNKTEPEQFWHIIDATIDWSLFTKLFYQNTFRKEGLHISSFSCESICHNLPRTPSMDSYTEKVKESLEALVDLELGIINSELFSQLIPHPEFEAAGHEFSAGMIACMFDAHVRFGSLEEAEAYFKELTTSAPSFTLDHFKVVDFATLLVTKGKLKDAVSLLNKYPANIRGKGSLLSISRNCLRLLTAMSKSGEGAASTRDMLNLLVKQGYCAVNNIMLGPLIRAHLNSDDLPGAVSEFKRSAVEHGCTPLQHELLCQLVVEAEKGPTGQALLQETIKAGQQVHRIPSTHIALIVALAETGQEKQLRRLLMVTCNTLHWIDNIATLPAWAVLSYFAKRDPSVKINSSLLLARCQRLVDEDKLEPLHAIVSSTYNNANFNNTPIFTYMLQIFKRRGDCDGALSLWTSMQERDIQPPPQFMDQLAALLHSHKRAVPFITSADYKVQSDTAAT</sequence>
<gene>
    <name evidence="2" type="ORF">TMSB3V08_LOCUS3628</name>
</gene>
<dbReference type="PANTHER" id="PTHR46669:SF2">
    <property type="entry name" value="EG:BACN32G11.3 PROTEIN"/>
    <property type="match status" value="1"/>
</dbReference>
<name>A0A7R9E613_9NEOP</name>
<accession>A0A7R9E613</accession>
<organism evidence="2">
    <name type="scientific">Timema monikensis</name>
    <dbReference type="NCBI Taxonomy" id="170555"/>
    <lineage>
        <taxon>Eukaryota</taxon>
        <taxon>Metazoa</taxon>
        <taxon>Ecdysozoa</taxon>
        <taxon>Arthropoda</taxon>
        <taxon>Hexapoda</taxon>
        <taxon>Insecta</taxon>
        <taxon>Pterygota</taxon>
        <taxon>Neoptera</taxon>
        <taxon>Polyneoptera</taxon>
        <taxon>Phasmatodea</taxon>
        <taxon>Timematodea</taxon>
        <taxon>Timematoidea</taxon>
        <taxon>Timematidae</taxon>
        <taxon>Timema</taxon>
    </lineage>
</organism>
<dbReference type="EMBL" id="OB793268">
    <property type="protein sequence ID" value="CAD7426756.1"/>
    <property type="molecule type" value="Genomic_DNA"/>
</dbReference>
<dbReference type="GO" id="GO:0070129">
    <property type="term" value="P:regulation of mitochondrial translation"/>
    <property type="evidence" value="ECO:0007669"/>
    <property type="project" value="TreeGrafter"/>
</dbReference>
<dbReference type="GO" id="GO:0003730">
    <property type="term" value="F:mRNA 3'-UTR binding"/>
    <property type="evidence" value="ECO:0007669"/>
    <property type="project" value="TreeGrafter"/>
</dbReference>
<dbReference type="AlphaFoldDB" id="A0A7R9E613"/>
<dbReference type="GO" id="GO:0005634">
    <property type="term" value="C:nucleus"/>
    <property type="evidence" value="ECO:0007669"/>
    <property type="project" value="TreeGrafter"/>
</dbReference>
<feature type="repeat" description="PPR" evidence="1">
    <location>
        <begin position="1182"/>
        <end position="1216"/>
    </location>
</feature>
<dbReference type="PROSITE" id="PS51375">
    <property type="entry name" value="PPR"/>
    <property type="match status" value="1"/>
</dbReference>
<dbReference type="InterPro" id="IPR002885">
    <property type="entry name" value="PPR_rpt"/>
</dbReference>
<dbReference type="Pfam" id="PF01535">
    <property type="entry name" value="PPR"/>
    <property type="match status" value="2"/>
</dbReference>
<dbReference type="GO" id="GO:0005739">
    <property type="term" value="C:mitochondrion"/>
    <property type="evidence" value="ECO:0007669"/>
    <property type="project" value="TreeGrafter"/>
</dbReference>
<evidence type="ECO:0000256" key="1">
    <source>
        <dbReference type="PROSITE-ProRule" id="PRU00708"/>
    </source>
</evidence>
<evidence type="ECO:0008006" key="3">
    <source>
        <dbReference type="Google" id="ProtNLM"/>
    </source>
</evidence>